<reference evidence="6" key="1">
    <citation type="journal article" date="2020" name="mSystems">
        <title>Genome- and Community-Level Interaction Insights into Carbon Utilization and Element Cycling Functions of Hydrothermarchaeota in Hydrothermal Sediment.</title>
        <authorList>
            <person name="Zhou Z."/>
            <person name="Liu Y."/>
            <person name="Xu W."/>
            <person name="Pan J."/>
            <person name="Luo Z.H."/>
            <person name="Li M."/>
        </authorList>
    </citation>
    <scope>NUCLEOTIDE SEQUENCE [LARGE SCALE GENOMIC DNA]</scope>
    <source>
        <strain evidence="6">SpSt-86</strain>
    </source>
</reference>
<dbReference type="InterPro" id="IPR045584">
    <property type="entry name" value="Pilin-like"/>
</dbReference>
<evidence type="ECO:0000313" key="6">
    <source>
        <dbReference type="EMBL" id="HGZ79208.1"/>
    </source>
</evidence>
<keyword evidence="3" id="KW-0574">Periplasm</keyword>
<evidence type="ECO:0000256" key="4">
    <source>
        <dbReference type="ARBA" id="ARBA00023237"/>
    </source>
</evidence>
<gene>
    <name evidence="6" type="ORF">ENW55_04410</name>
</gene>
<keyword evidence="5" id="KW-0472">Membrane</keyword>
<keyword evidence="5" id="KW-0812">Transmembrane</keyword>
<dbReference type="GO" id="GO:0009279">
    <property type="term" value="C:cell outer membrane"/>
    <property type="evidence" value="ECO:0007669"/>
    <property type="project" value="UniProtKB-SubCell"/>
</dbReference>
<organism evidence="6">
    <name type="scientific">Pseudothermotoga hypogea</name>
    <dbReference type="NCBI Taxonomy" id="57487"/>
    <lineage>
        <taxon>Bacteria</taxon>
        <taxon>Thermotogati</taxon>
        <taxon>Thermotogota</taxon>
        <taxon>Thermotogae</taxon>
        <taxon>Thermotogales</taxon>
        <taxon>Thermotogaceae</taxon>
        <taxon>Pseudothermotoga</taxon>
    </lineage>
</organism>
<evidence type="ECO:0000256" key="3">
    <source>
        <dbReference type="ARBA" id="ARBA00022764"/>
    </source>
</evidence>
<feature type="transmembrane region" description="Helical" evidence="5">
    <location>
        <begin position="21"/>
        <end position="46"/>
    </location>
</feature>
<dbReference type="AlphaFoldDB" id="A0A832I8L3"/>
<dbReference type="PROSITE" id="PS00409">
    <property type="entry name" value="PROKAR_NTER_METHYL"/>
    <property type="match status" value="1"/>
</dbReference>
<dbReference type="InterPro" id="IPR012902">
    <property type="entry name" value="N_methyl_site"/>
</dbReference>
<evidence type="ECO:0000256" key="5">
    <source>
        <dbReference type="SAM" id="Phobius"/>
    </source>
</evidence>
<sequence length="190" mass="21235">MKFQMEDVEMSKLTLSSKSGFTLIELLIVLIILGVVFAIISMLFYLPIRNAQFTQQEYTTFEEMRKVLEILRRELTLAEDANATTTSIQEITLTATELAFGYENGTFYVKTSTNMALIAKLSLSSTSTVFFVETVNSPPPKPKKYVKVTLIHENPSVKLEATINLLNSFQLNNTSTATTSGNTLIVTKNE</sequence>
<evidence type="ECO:0000256" key="1">
    <source>
        <dbReference type="ARBA" id="ARBA00004203"/>
    </source>
</evidence>
<evidence type="ECO:0000256" key="2">
    <source>
        <dbReference type="ARBA" id="ARBA00004418"/>
    </source>
</evidence>
<name>A0A832I8L3_9THEM</name>
<protein>
    <submittedName>
        <fullName evidence="6">Prepilin-type N-terminal cleavage/methylation domain-containing protein</fullName>
    </submittedName>
</protein>
<comment type="subcellular location">
    <subcellularLocation>
        <location evidence="1">Cell outer membrane</location>
        <topology evidence="1">Single-pass membrane protein</topology>
    </subcellularLocation>
    <subcellularLocation>
        <location evidence="2">Periplasm</location>
    </subcellularLocation>
</comment>
<keyword evidence="5" id="KW-1133">Transmembrane helix</keyword>
<dbReference type="Pfam" id="PF07963">
    <property type="entry name" value="N_methyl"/>
    <property type="match status" value="1"/>
</dbReference>
<dbReference type="GO" id="GO:0042597">
    <property type="term" value="C:periplasmic space"/>
    <property type="evidence" value="ECO:0007669"/>
    <property type="project" value="UniProtKB-SubCell"/>
</dbReference>
<proteinExistence type="predicted"/>
<dbReference type="EMBL" id="DTKQ01000033">
    <property type="protein sequence ID" value="HGZ79208.1"/>
    <property type="molecule type" value="Genomic_DNA"/>
</dbReference>
<dbReference type="NCBIfam" id="TIGR02532">
    <property type="entry name" value="IV_pilin_GFxxxE"/>
    <property type="match status" value="1"/>
</dbReference>
<keyword evidence="4" id="KW-0998">Cell outer membrane</keyword>
<dbReference type="SUPFAM" id="SSF54523">
    <property type="entry name" value="Pili subunits"/>
    <property type="match status" value="1"/>
</dbReference>
<comment type="caution">
    <text evidence="6">The sequence shown here is derived from an EMBL/GenBank/DDBJ whole genome shotgun (WGS) entry which is preliminary data.</text>
</comment>
<accession>A0A832I8L3</accession>